<feature type="non-terminal residue" evidence="2">
    <location>
        <position position="125"/>
    </location>
</feature>
<feature type="region of interest" description="Disordered" evidence="1">
    <location>
        <begin position="1"/>
        <end position="21"/>
    </location>
</feature>
<evidence type="ECO:0000256" key="1">
    <source>
        <dbReference type="SAM" id="MobiDB-lite"/>
    </source>
</evidence>
<sequence length="125" mass="13270">MLTFREQFSTGADGGAQVAEAVDGEGAGRKALIIVGERPDDPQFAQAAREKLEKRGFEVIGVIQGTPSDARQALIGLGKAEVDVIVATDKTSKWNLLTTDELSQLAEPDSSQDESAEKSLDSKPP</sequence>
<accession>A0A382TYF5</accession>
<feature type="compositionally biased region" description="Polar residues" evidence="1">
    <location>
        <begin position="1"/>
        <end position="10"/>
    </location>
</feature>
<reference evidence="2" key="1">
    <citation type="submission" date="2018-05" db="EMBL/GenBank/DDBJ databases">
        <authorList>
            <person name="Lanie J.A."/>
            <person name="Ng W.-L."/>
            <person name="Kazmierczak K.M."/>
            <person name="Andrzejewski T.M."/>
            <person name="Davidsen T.M."/>
            <person name="Wayne K.J."/>
            <person name="Tettelin H."/>
            <person name="Glass J.I."/>
            <person name="Rusch D."/>
            <person name="Podicherti R."/>
            <person name="Tsui H.-C.T."/>
            <person name="Winkler M.E."/>
        </authorList>
    </citation>
    <scope>NUCLEOTIDE SEQUENCE</scope>
</reference>
<name>A0A382TYF5_9ZZZZ</name>
<dbReference type="EMBL" id="UINC01140095">
    <property type="protein sequence ID" value="SVD27043.1"/>
    <property type="molecule type" value="Genomic_DNA"/>
</dbReference>
<protein>
    <submittedName>
        <fullName evidence="2">Uncharacterized protein</fullName>
    </submittedName>
</protein>
<evidence type="ECO:0000313" key="2">
    <source>
        <dbReference type="EMBL" id="SVD27043.1"/>
    </source>
</evidence>
<dbReference type="AlphaFoldDB" id="A0A382TYF5"/>
<feature type="region of interest" description="Disordered" evidence="1">
    <location>
        <begin position="103"/>
        <end position="125"/>
    </location>
</feature>
<organism evidence="2">
    <name type="scientific">marine metagenome</name>
    <dbReference type="NCBI Taxonomy" id="408172"/>
    <lineage>
        <taxon>unclassified sequences</taxon>
        <taxon>metagenomes</taxon>
        <taxon>ecological metagenomes</taxon>
    </lineage>
</organism>
<gene>
    <name evidence="2" type="ORF">METZ01_LOCUS379897</name>
</gene>
<proteinExistence type="predicted"/>
<feature type="compositionally biased region" description="Basic and acidic residues" evidence="1">
    <location>
        <begin position="115"/>
        <end position="125"/>
    </location>
</feature>